<dbReference type="SMART" id="SM00710">
    <property type="entry name" value="PbH1"/>
    <property type="match status" value="6"/>
</dbReference>
<accession>A0ABR2H0S2</accession>
<keyword evidence="2" id="KW-0472">Membrane</keyword>
<keyword evidence="4" id="KW-1185">Reference proteome</keyword>
<keyword evidence="2" id="KW-1133">Transmembrane helix</keyword>
<comment type="caution">
    <text evidence="3">The sequence shown here is derived from an EMBL/GenBank/DDBJ whole genome shotgun (WGS) entry which is preliminary data.</text>
</comment>
<feature type="region of interest" description="Disordered" evidence="1">
    <location>
        <begin position="1366"/>
        <end position="1391"/>
    </location>
</feature>
<sequence length="1506" mass="165017">MINCTFQGNQGQGLQIFSDKNFITNNIFISCTFRNCSTESGGSVYFISLGPSYSTFTNCLFIGNNGTRNGGAIYLKSSNFSFSSCIFQDNSLIAPTEAVSASCYGGTINFQESNGTLYNCTFLNSKILTGESGNFFGGAIFMSNSNQTYEKCNFLGCSIQSNNNQNHPNGGVMSALSSTCFIRDCNFTDNFIVSTKADSESIGGVFTLKSSQFTLEDCFFVNNSLNSNEMSCGSSVLFASKSNVELNRLFFAFNSIQSNCEKAYCIGGSIGIQDSSFIFNECNFSNNFIETKSLESYVRGGTICLSKSEGEINGCIVTNNFVKNSNNAVGGSLFILESKVNLSDSTFCNNCIISGSDYAQNFGGSLTASESDTSFYRCLFENNSIMASNYVAVSYGGAIHISDKCMFDSCIFKENKATSSYKSYGSVIFLDSKDSVFKNCSFLSNLAFGLEAYVSATVYMNPNSKGDFISCNFIGNLVKSQYDDAYGGAVYLNAGTGNFDYCTFKENKVECISSRLSSGSTLYMIESTTGYCNSCIFIENNSTSHEGHSYGTIFMQYGQFNFENCSFIRNECNSFQVQSLGGILCIVGAQIMLLYCSLINNSMKSFSSSQGICIYSQESIVICKKCSLQGNRGKVEDGKIYGLITLIGSSSLLTDCSVNDNELSSVQSSSIGLGGIIYISQGYLNIENSEFFENSVVSQLGQSFGSVFYMLASEVKIDSSLFSGNFISVDSQTVTEGGAIFSQHSSCIITSCNFEGNYAKSSQVNSKISGGAIGCEFSDFIFVECEFTTNFIQSPAQSQFGGSILLFQSNGTFKGCTFCNNTASLSGGAVYLNDGYLNFEQCSFINNNANRGGDIFNQFNTEEFNMIINDCYFEKDCSLDSVTNSLVFVYCNVTLSSANVFVNNEVVIQNQGNIVIFDGTLLNDTQSFWTFEKNCLYPYESQLFIGSSINFIEGAEGGKEVTFDMAFDKYCIYQSSSFIFISRSFTESPVFTESQEFTLSDHFTRSSLIIHFTNSNCFTKSQSFSLSDYFSKSFAFTKSSTFSSSIHFTKSNHFTKSQSFSQSDYFSKSFAFTKSSTFSSSIHFTKSNCFTKSQSFSQSDYFTKGFTFTKSSTFSSSIHFTKSNCFTKSQSFSQSDYFTKGFAFTRTSFFSQSETLPPFIFPIDPDLKSEMDSFTESSSSSMHDSQTELEKSSEVDSSYEGESSLIVETVSEESSSSFETESNSIFESRSSIETDSEIPSETDSILFEPSVQIVSDQEISSDVESDSNSINSDIMSESASSYKIYTESSNDIDSSELPIESNSNTSFDTFESISENSIFDSNDSNIIETNSDSTVVDLNPSIDINSDSDSSYQSVLFDESSHEYDTSSIEQQSKFQESSLSDTTSNSEKLTNTNQITSTKIDEVDKSTDESIFSSATGDFLFIPDPTKSSKKKGIGVGAIVGIVIGILAAIAVAASVVFIVLKKRKLKSEDEGQSRTSFVETKSAKTLSENSHNAEEDEKDLDFWL</sequence>
<dbReference type="EMBL" id="JAPFFF010000050">
    <property type="protein sequence ID" value="KAK8839730.1"/>
    <property type="molecule type" value="Genomic_DNA"/>
</dbReference>
<feature type="compositionally biased region" description="Low complexity" evidence="1">
    <location>
        <begin position="1172"/>
        <end position="1184"/>
    </location>
</feature>
<proteinExistence type="predicted"/>
<dbReference type="SUPFAM" id="SSF51126">
    <property type="entry name" value="Pectin lyase-like"/>
    <property type="match status" value="4"/>
</dbReference>
<dbReference type="InterPro" id="IPR006626">
    <property type="entry name" value="PbH1"/>
</dbReference>
<feature type="region of interest" description="Disordered" evidence="1">
    <location>
        <begin position="1171"/>
        <end position="1244"/>
    </location>
</feature>
<feature type="transmembrane region" description="Helical" evidence="2">
    <location>
        <begin position="1435"/>
        <end position="1462"/>
    </location>
</feature>
<evidence type="ECO:0000256" key="1">
    <source>
        <dbReference type="SAM" id="MobiDB-lite"/>
    </source>
</evidence>
<feature type="compositionally biased region" description="Low complexity" evidence="1">
    <location>
        <begin position="1202"/>
        <end position="1228"/>
    </location>
</feature>
<feature type="compositionally biased region" description="Basic and acidic residues" evidence="1">
    <location>
        <begin position="1185"/>
        <end position="1194"/>
    </location>
</feature>
<feature type="compositionally biased region" description="Polar residues" evidence="1">
    <location>
        <begin position="1475"/>
        <end position="1492"/>
    </location>
</feature>
<evidence type="ECO:0008006" key="5">
    <source>
        <dbReference type="Google" id="ProtNLM"/>
    </source>
</evidence>
<protein>
    <recommendedName>
        <fullName evidence="5">Polymorphic outer membrane protein</fullName>
    </recommendedName>
</protein>
<dbReference type="Proteomes" id="UP001470230">
    <property type="component" value="Unassembled WGS sequence"/>
</dbReference>
<reference evidence="3 4" key="1">
    <citation type="submission" date="2024-04" db="EMBL/GenBank/DDBJ databases">
        <title>Tritrichomonas musculus Genome.</title>
        <authorList>
            <person name="Alves-Ferreira E."/>
            <person name="Grigg M."/>
            <person name="Lorenzi H."/>
            <person name="Galac M."/>
        </authorList>
    </citation>
    <scope>NUCLEOTIDE SEQUENCE [LARGE SCALE GENOMIC DNA]</scope>
    <source>
        <strain evidence="3 4">EAF2021</strain>
    </source>
</reference>
<evidence type="ECO:0000313" key="3">
    <source>
        <dbReference type="EMBL" id="KAK8839730.1"/>
    </source>
</evidence>
<dbReference type="PANTHER" id="PTHR11319:SF35">
    <property type="entry name" value="OUTER MEMBRANE PROTEIN PMPC-RELATED"/>
    <property type="match status" value="1"/>
</dbReference>
<keyword evidence="2" id="KW-0812">Transmembrane</keyword>
<feature type="compositionally biased region" description="Acidic residues" evidence="1">
    <location>
        <begin position="1496"/>
        <end position="1506"/>
    </location>
</feature>
<dbReference type="PANTHER" id="PTHR11319">
    <property type="entry name" value="G PROTEIN-COUPLED RECEPTOR-RELATED"/>
    <property type="match status" value="1"/>
</dbReference>
<evidence type="ECO:0000256" key="2">
    <source>
        <dbReference type="SAM" id="Phobius"/>
    </source>
</evidence>
<name>A0ABR2H0S2_9EUKA</name>
<dbReference type="InterPro" id="IPR011050">
    <property type="entry name" value="Pectin_lyase_fold/virulence"/>
</dbReference>
<organism evidence="3 4">
    <name type="scientific">Tritrichomonas musculus</name>
    <dbReference type="NCBI Taxonomy" id="1915356"/>
    <lineage>
        <taxon>Eukaryota</taxon>
        <taxon>Metamonada</taxon>
        <taxon>Parabasalia</taxon>
        <taxon>Tritrichomonadida</taxon>
        <taxon>Tritrichomonadidae</taxon>
        <taxon>Tritrichomonas</taxon>
    </lineage>
</organism>
<feature type="region of interest" description="Disordered" evidence="1">
    <location>
        <begin position="1468"/>
        <end position="1506"/>
    </location>
</feature>
<gene>
    <name evidence="3" type="ORF">M9Y10_031435</name>
</gene>
<evidence type="ECO:0000313" key="4">
    <source>
        <dbReference type="Proteomes" id="UP001470230"/>
    </source>
</evidence>